<name>A0ABT2B8G3_9ACTN</name>
<evidence type="ECO:0000259" key="1">
    <source>
        <dbReference type="Pfam" id="PF00583"/>
    </source>
</evidence>
<gene>
    <name evidence="2" type="ORF">NX794_26855</name>
</gene>
<feature type="domain" description="N-acetyltransferase" evidence="1">
    <location>
        <begin position="219"/>
        <end position="267"/>
    </location>
</feature>
<sequence>MSSRALPSPSPGCATPELGFREKHRHTRFRPAWQRVARRDGRPGARAAWWGGPEDTEPLPINWLDVAEGEEDAGAVLLRTAPWRPGELALDLPAGRRADPARRAAAETRDAGARLAGYQPLVERFLYRWTPGDGLPARPGRLRFGPEPDDTAFLGLLRRVHPVTLDTHARRATDEGGAEQAAREELAVLRGMPSPRAWWQVARTRAGDPVGGHVPARDSTGSCVGSIGVLPEHRGHGYAYDLLAACTHFLTGLGAVAAATDRGNLPMAAHCAGAGCPVVRERLNYWAARTG</sequence>
<dbReference type="Proteomes" id="UP001205612">
    <property type="component" value="Unassembled WGS sequence"/>
</dbReference>
<keyword evidence="3" id="KW-1185">Reference proteome</keyword>
<dbReference type="SUPFAM" id="SSF55729">
    <property type="entry name" value="Acyl-CoA N-acyltransferases (Nat)"/>
    <property type="match status" value="1"/>
</dbReference>
<proteinExistence type="predicted"/>
<dbReference type="Gene3D" id="3.40.630.30">
    <property type="match status" value="1"/>
</dbReference>
<reference evidence="2 3" key="1">
    <citation type="submission" date="2022-08" db="EMBL/GenBank/DDBJ databases">
        <authorList>
            <person name="Somphong A."/>
            <person name="Phongsopitanun W."/>
        </authorList>
    </citation>
    <scope>NUCLEOTIDE SEQUENCE [LARGE SCALE GENOMIC DNA]</scope>
    <source>
        <strain evidence="2 3">LP11</strain>
    </source>
</reference>
<dbReference type="EMBL" id="JANUGP010000025">
    <property type="protein sequence ID" value="MCS0604808.1"/>
    <property type="molecule type" value="Genomic_DNA"/>
</dbReference>
<dbReference type="InterPro" id="IPR016181">
    <property type="entry name" value="Acyl_CoA_acyltransferase"/>
</dbReference>
<accession>A0ABT2B8G3</accession>
<evidence type="ECO:0000313" key="2">
    <source>
        <dbReference type="EMBL" id="MCS0604808.1"/>
    </source>
</evidence>
<dbReference type="InterPro" id="IPR000182">
    <property type="entry name" value="GNAT_dom"/>
</dbReference>
<comment type="caution">
    <text evidence="2">The sequence shown here is derived from an EMBL/GenBank/DDBJ whole genome shotgun (WGS) entry which is preliminary data.</text>
</comment>
<organism evidence="2 3">
    <name type="scientific">Streptomyces pyxinicus</name>
    <dbReference type="NCBI Taxonomy" id="2970331"/>
    <lineage>
        <taxon>Bacteria</taxon>
        <taxon>Bacillati</taxon>
        <taxon>Actinomycetota</taxon>
        <taxon>Actinomycetes</taxon>
        <taxon>Kitasatosporales</taxon>
        <taxon>Streptomycetaceae</taxon>
        <taxon>Streptomyces</taxon>
    </lineage>
</organism>
<dbReference type="Pfam" id="PF00583">
    <property type="entry name" value="Acetyltransf_1"/>
    <property type="match status" value="1"/>
</dbReference>
<dbReference type="RefSeq" id="WP_258781613.1">
    <property type="nucleotide sequence ID" value="NZ_JANUGP010000025.1"/>
</dbReference>
<evidence type="ECO:0000313" key="3">
    <source>
        <dbReference type="Proteomes" id="UP001205612"/>
    </source>
</evidence>
<protein>
    <submittedName>
        <fullName evidence="2">GNAT family N-acetyltransferase</fullName>
    </submittedName>
</protein>